<dbReference type="Proteomes" id="UP000029493">
    <property type="component" value="Chromosome"/>
</dbReference>
<dbReference type="InterPro" id="IPR001753">
    <property type="entry name" value="Enoyl-CoA_hydra/iso"/>
</dbReference>
<evidence type="ECO:0000313" key="4">
    <source>
        <dbReference type="Proteomes" id="UP000029493"/>
    </source>
</evidence>
<dbReference type="NCBIfam" id="NF004227">
    <property type="entry name" value="PRK05674.1"/>
    <property type="match status" value="1"/>
</dbReference>
<dbReference type="Pfam" id="PF00378">
    <property type="entry name" value="ECH_1"/>
    <property type="match status" value="1"/>
</dbReference>
<dbReference type="InterPro" id="IPR051683">
    <property type="entry name" value="Enoyl-CoA_Hydratase/Isomerase"/>
</dbReference>
<dbReference type="FunFam" id="3.90.226.10:FF:000066">
    <property type="entry name" value="Enoyl-CoA hydratase"/>
    <property type="match status" value="1"/>
</dbReference>
<evidence type="ECO:0000256" key="1">
    <source>
        <dbReference type="ARBA" id="ARBA00005254"/>
    </source>
</evidence>
<dbReference type="GO" id="GO:0003824">
    <property type="term" value="F:catalytic activity"/>
    <property type="evidence" value="ECO:0007669"/>
    <property type="project" value="InterPro"/>
</dbReference>
<dbReference type="InterPro" id="IPR029045">
    <property type="entry name" value="ClpP/crotonase-like_dom_sf"/>
</dbReference>
<dbReference type="SUPFAM" id="SSF52096">
    <property type="entry name" value="ClpP/crotonase"/>
    <property type="match status" value="1"/>
</dbReference>
<evidence type="ECO:0000313" key="3">
    <source>
        <dbReference type="EMBL" id="AIR91318.1"/>
    </source>
</evidence>
<dbReference type="EMBL" id="CP009455">
    <property type="protein sequence ID" value="AIR91318.1"/>
    <property type="molecule type" value="Genomic_DNA"/>
</dbReference>
<protein>
    <submittedName>
        <fullName evidence="3">Gamma-carboxygeranoyl-CoA hydratase</fullName>
    </submittedName>
</protein>
<reference evidence="3 4" key="1">
    <citation type="submission" date="2014-09" db="EMBL/GenBank/DDBJ databases">
        <authorList>
            <person name="Chan K.-G."/>
        </authorList>
    </citation>
    <scope>NUCLEOTIDE SEQUENCE [LARGE SCALE GENOMIC DNA]</scope>
    <source>
        <strain evidence="3 4">ND07</strain>
    </source>
</reference>
<sequence>MNPFDTLELIHDPRGFATLWLNRPEKNNAFDGQMIAELNTALGQLADDPSLRFVVLRARGRHFSAGADLGWMRAAAQLDYAANLRDAEALAEVMYRLHALPMPTLAVVQGAAFGGALGLISCCDMAIGSRDATLCLSEVRIGLAPAVISPFVARAIGARAMRRYALSAERFDGERAVQLGLFSEVCDACELDAQLARWVDNLLLNSPQALRASKALLNEVEGGAPSSELRQACQRCIAELRVSAEGEEGLQAFLDKRPPAWQTGITAQDPQP</sequence>
<dbReference type="KEGG" id="psw:LK03_19515"/>
<dbReference type="InterPro" id="IPR018376">
    <property type="entry name" value="Enoyl-CoA_hyd/isom_CS"/>
</dbReference>
<dbReference type="PANTHER" id="PTHR42964">
    <property type="entry name" value="ENOYL-COA HYDRATASE"/>
    <property type="match status" value="1"/>
</dbReference>
<dbReference type="PROSITE" id="PS00166">
    <property type="entry name" value="ENOYL_COA_HYDRATASE"/>
    <property type="match status" value="1"/>
</dbReference>
<dbReference type="GO" id="GO:0008300">
    <property type="term" value="P:isoprenoid catabolic process"/>
    <property type="evidence" value="ECO:0007669"/>
    <property type="project" value="TreeGrafter"/>
</dbReference>
<organism evidence="3 4">
    <name type="scientific">Pseudomonas cremoricolorata</name>
    <dbReference type="NCBI Taxonomy" id="157783"/>
    <lineage>
        <taxon>Bacteria</taxon>
        <taxon>Pseudomonadati</taxon>
        <taxon>Pseudomonadota</taxon>
        <taxon>Gammaproteobacteria</taxon>
        <taxon>Pseudomonadales</taxon>
        <taxon>Pseudomonadaceae</taxon>
        <taxon>Pseudomonas</taxon>
    </lineage>
</organism>
<name>A0A089YHZ1_9PSED</name>
<dbReference type="Gene3D" id="3.90.226.10">
    <property type="entry name" value="2-enoyl-CoA Hydratase, Chain A, domain 1"/>
    <property type="match status" value="1"/>
</dbReference>
<dbReference type="RefSeq" id="WP_038414078.1">
    <property type="nucleotide sequence ID" value="NZ_CP009455.1"/>
</dbReference>
<dbReference type="InterPro" id="IPR014748">
    <property type="entry name" value="Enoyl-CoA_hydra_C"/>
</dbReference>
<dbReference type="eggNOG" id="COG1024">
    <property type="taxonomic scope" value="Bacteria"/>
</dbReference>
<dbReference type="AlphaFoldDB" id="A0A089YHZ1"/>
<dbReference type="OrthoDB" id="9807606at2"/>
<proteinExistence type="inferred from homology"/>
<dbReference type="STRING" id="157783.LK03_19515"/>
<dbReference type="CDD" id="cd06558">
    <property type="entry name" value="crotonase-like"/>
    <property type="match status" value="1"/>
</dbReference>
<comment type="similarity">
    <text evidence="1 2">Belongs to the enoyl-CoA hydratase/isomerase family.</text>
</comment>
<accession>A0A089YHZ1</accession>
<gene>
    <name evidence="3" type="ORF">LK03_19515</name>
</gene>
<dbReference type="Gene3D" id="1.10.12.10">
    <property type="entry name" value="Lyase 2-enoyl-coa Hydratase, Chain A, domain 2"/>
    <property type="match status" value="1"/>
</dbReference>
<keyword evidence="4" id="KW-1185">Reference proteome</keyword>
<dbReference type="PANTHER" id="PTHR42964:SF1">
    <property type="entry name" value="POLYKETIDE BIOSYNTHESIS ENOYL-COA HYDRATASE PKSH-RELATED"/>
    <property type="match status" value="1"/>
</dbReference>
<evidence type="ECO:0000256" key="2">
    <source>
        <dbReference type="RuleBase" id="RU003707"/>
    </source>
</evidence>